<accession>A0A4V4HCD6</accession>
<name>A0A4V4HCD6_DENBC</name>
<dbReference type="AlphaFoldDB" id="A0A4V4HCD6"/>
<gene>
    <name evidence="1" type="ORF">K435DRAFT_971761</name>
</gene>
<evidence type="ECO:0000313" key="2">
    <source>
        <dbReference type="Proteomes" id="UP000297245"/>
    </source>
</evidence>
<proteinExistence type="predicted"/>
<sequence>MPEEVELTLTQNSVCTYPDFPNRFTAFSSISPKAVPVEIGRRTPRENDGNHGIRALLERTERLNTGFRSTLSDGLWAIETIPSIPASQSEMVQTAHNELHAGLHNRRPSLNRNCWLVNDTIQLLRLVEGPDRECYPQSGDYSLCRNYRGRTRCVH</sequence>
<dbReference type="Proteomes" id="UP000297245">
    <property type="component" value="Unassembled WGS sequence"/>
</dbReference>
<keyword evidence="2" id="KW-1185">Reference proteome</keyword>
<evidence type="ECO:0000313" key="1">
    <source>
        <dbReference type="EMBL" id="THU82945.1"/>
    </source>
</evidence>
<reference evidence="1 2" key="1">
    <citation type="journal article" date="2019" name="Nat. Ecol. Evol.">
        <title>Megaphylogeny resolves global patterns of mushroom evolution.</title>
        <authorList>
            <person name="Varga T."/>
            <person name="Krizsan K."/>
            <person name="Foldi C."/>
            <person name="Dima B."/>
            <person name="Sanchez-Garcia M."/>
            <person name="Sanchez-Ramirez S."/>
            <person name="Szollosi G.J."/>
            <person name="Szarkandi J.G."/>
            <person name="Papp V."/>
            <person name="Albert L."/>
            <person name="Andreopoulos W."/>
            <person name="Angelini C."/>
            <person name="Antonin V."/>
            <person name="Barry K.W."/>
            <person name="Bougher N.L."/>
            <person name="Buchanan P."/>
            <person name="Buyck B."/>
            <person name="Bense V."/>
            <person name="Catcheside P."/>
            <person name="Chovatia M."/>
            <person name="Cooper J."/>
            <person name="Damon W."/>
            <person name="Desjardin D."/>
            <person name="Finy P."/>
            <person name="Geml J."/>
            <person name="Haridas S."/>
            <person name="Hughes K."/>
            <person name="Justo A."/>
            <person name="Karasinski D."/>
            <person name="Kautmanova I."/>
            <person name="Kiss B."/>
            <person name="Kocsube S."/>
            <person name="Kotiranta H."/>
            <person name="LaButti K.M."/>
            <person name="Lechner B.E."/>
            <person name="Liimatainen K."/>
            <person name="Lipzen A."/>
            <person name="Lukacs Z."/>
            <person name="Mihaltcheva S."/>
            <person name="Morgado L.N."/>
            <person name="Niskanen T."/>
            <person name="Noordeloos M.E."/>
            <person name="Ohm R.A."/>
            <person name="Ortiz-Santana B."/>
            <person name="Ovrebo C."/>
            <person name="Racz N."/>
            <person name="Riley R."/>
            <person name="Savchenko A."/>
            <person name="Shiryaev A."/>
            <person name="Soop K."/>
            <person name="Spirin V."/>
            <person name="Szebenyi C."/>
            <person name="Tomsovsky M."/>
            <person name="Tulloss R.E."/>
            <person name="Uehling J."/>
            <person name="Grigoriev I.V."/>
            <person name="Vagvolgyi C."/>
            <person name="Papp T."/>
            <person name="Martin F.M."/>
            <person name="Miettinen O."/>
            <person name="Hibbett D.S."/>
            <person name="Nagy L.G."/>
        </authorList>
    </citation>
    <scope>NUCLEOTIDE SEQUENCE [LARGE SCALE GENOMIC DNA]</scope>
    <source>
        <strain evidence="1 2">CBS 962.96</strain>
    </source>
</reference>
<dbReference type="EMBL" id="ML179697">
    <property type="protein sequence ID" value="THU82945.1"/>
    <property type="molecule type" value="Genomic_DNA"/>
</dbReference>
<protein>
    <submittedName>
        <fullName evidence="1">Uncharacterized protein</fullName>
    </submittedName>
</protein>
<organism evidence="1 2">
    <name type="scientific">Dendrothele bispora (strain CBS 962.96)</name>
    <dbReference type="NCBI Taxonomy" id="1314807"/>
    <lineage>
        <taxon>Eukaryota</taxon>
        <taxon>Fungi</taxon>
        <taxon>Dikarya</taxon>
        <taxon>Basidiomycota</taxon>
        <taxon>Agaricomycotina</taxon>
        <taxon>Agaricomycetes</taxon>
        <taxon>Agaricomycetidae</taxon>
        <taxon>Agaricales</taxon>
        <taxon>Agaricales incertae sedis</taxon>
        <taxon>Dendrothele</taxon>
    </lineage>
</organism>